<reference evidence="6 7" key="1">
    <citation type="submission" date="2014-02" db="EMBL/GenBank/DDBJ databases">
        <title>Draft genome sequence of Lysinibacillus massiliensis CCUG 49529.</title>
        <authorList>
            <person name="Zhang F."/>
            <person name="Wang G."/>
            <person name="Zhang L."/>
        </authorList>
    </citation>
    <scope>NUCLEOTIDE SEQUENCE [LARGE SCALE GENOMIC DNA]</scope>
    <source>
        <strain evidence="6 7">CCUG 49529</strain>
    </source>
</reference>
<dbReference type="EMBL" id="JPVQ01000007">
    <property type="protein sequence ID" value="KGR91397.1"/>
    <property type="molecule type" value="Genomic_DNA"/>
</dbReference>
<dbReference type="InterPro" id="IPR004090">
    <property type="entry name" value="Chemotax_Me-accpt_rcpt"/>
</dbReference>
<sequence>MLFVKKRKELASESTSEQAPTTNIDGQIQVAVDQLKSVVEQMDLTSIALKDTSATSKEKTNKLMSHSEKTANYSLQVAEKMKEIESSALHISAFSQEILSNSQTSNEELHHSFDSFQLLLNKFENIRNSHYSLLEQMNQLVDHSNKIHDIVHTIGSISQKTKILALNASIEAARAGEHGKGFSVVANEVGNLANQTSQAVDETRETINLIQKEINTSTEMVKIETTQVEEGSNEMKKILQSINGFKSNLADITKMVQESSEAVVDQRDSLQEISTLLQEISQMAIENKEYVDQVTFALDNQHTNVEEMRSINHTLTATSEELQSLVKQNLDNIEIDKMLVGRMKQTLSKQVQSDKLLSMDMSVHRQVLDAILVENKQLEAVWTNRLDGTFVYSNPAAALVNAKMRPWFIEASKGKEYISDPYISAVTKKHCITLSYPILDGEQIVGVLGADLSIN</sequence>
<evidence type="ECO:0000256" key="1">
    <source>
        <dbReference type="ARBA" id="ARBA00023224"/>
    </source>
</evidence>
<evidence type="ECO:0000313" key="6">
    <source>
        <dbReference type="EMBL" id="KGR91397.1"/>
    </source>
</evidence>
<dbReference type="SUPFAM" id="SSF103190">
    <property type="entry name" value="Sensory domain-like"/>
    <property type="match status" value="1"/>
</dbReference>
<name>A0A0A3JWM1_9BACL</name>
<dbReference type="InterPro" id="IPR004089">
    <property type="entry name" value="MCPsignal_dom"/>
</dbReference>
<dbReference type="PRINTS" id="PR00260">
    <property type="entry name" value="CHEMTRNSDUCR"/>
</dbReference>
<dbReference type="RefSeq" id="WP_036173847.1">
    <property type="nucleotide sequence ID" value="NZ_AVCZ01000007.1"/>
</dbReference>
<comment type="similarity">
    <text evidence="2">Belongs to the methyl-accepting chemotaxis (MCP) protein family.</text>
</comment>
<protein>
    <submittedName>
        <fullName evidence="6">Chemotaxis protein</fullName>
    </submittedName>
</protein>
<evidence type="ECO:0000259" key="5">
    <source>
        <dbReference type="PROSITE" id="PS50111"/>
    </source>
</evidence>
<gene>
    <name evidence="6" type="ORF">CD30_06155</name>
</gene>
<evidence type="ECO:0000256" key="2">
    <source>
        <dbReference type="ARBA" id="ARBA00029447"/>
    </source>
</evidence>
<feature type="region of interest" description="Disordered" evidence="4">
    <location>
        <begin position="1"/>
        <end position="22"/>
    </location>
</feature>
<dbReference type="SUPFAM" id="SSF58104">
    <property type="entry name" value="Methyl-accepting chemotaxis protein (MCP) signaling domain"/>
    <property type="match status" value="1"/>
</dbReference>
<dbReference type="Pfam" id="PF22673">
    <property type="entry name" value="MCP-like_PDC_1"/>
    <property type="match status" value="1"/>
</dbReference>
<dbReference type="PROSITE" id="PS50111">
    <property type="entry name" value="CHEMOTAXIS_TRANSDUC_2"/>
    <property type="match status" value="1"/>
</dbReference>
<keyword evidence="7" id="KW-1185">Reference proteome</keyword>
<dbReference type="InterPro" id="IPR029151">
    <property type="entry name" value="Sensor-like_sf"/>
</dbReference>
<dbReference type="PANTHER" id="PTHR32089:SF112">
    <property type="entry name" value="LYSOZYME-LIKE PROTEIN-RELATED"/>
    <property type="match status" value="1"/>
</dbReference>
<comment type="caution">
    <text evidence="6">The sequence shown here is derived from an EMBL/GenBank/DDBJ whole genome shotgun (WGS) entry which is preliminary data.</text>
</comment>
<dbReference type="Gene3D" id="1.10.287.950">
    <property type="entry name" value="Methyl-accepting chemotaxis protein"/>
    <property type="match status" value="1"/>
</dbReference>
<proteinExistence type="inferred from homology"/>
<dbReference type="SMART" id="SM00283">
    <property type="entry name" value="MA"/>
    <property type="match status" value="1"/>
</dbReference>
<dbReference type="eggNOG" id="COG0840">
    <property type="taxonomic scope" value="Bacteria"/>
</dbReference>
<feature type="compositionally biased region" description="Polar residues" evidence="4">
    <location>
        <begin position="12"/>
        <end position="22"/>
    </location>
</feature>
<feature type="domain" description="Methyl-accepting transducer" evidence="5">
    <location>
        <begin position="45"/>
        <end position="281"/>
    </location>
</feature>
<dbReference type="PANTHER" id="PTHR32089">
    <property type="entry name" value="METHYL-ACCEPTING CHEMOTAXIS PROTEIN MCPB"/>
    <property type="match status" value="1"/>
</dbReference>
<evidence type="ECO:0000313" key="7">
    <source>
        <dbReference type="Proteomes" id="UP000030595"/>
    </source>
</evidence>
<dbReference type="GO" id="GO:0016020">
    <property type="term" value="C:membrane"/>
    <property type="evidence" value="ECO:0007669"/>
    <property type="project" value="InterPro"/>
</dbReference>
<dbReference type="CDD" id="cd18773">
    <property type="entry name" value="PDC1_HK_sensor"/>
    <property type="match status" value="1"/>
</dbReference>
<dbReference type="GO" id="GO:0004888">
    <property type="term" value="F:transmembrane signaling receptor activity"/>
    <property type="evidence" value="ECO:0007669"/>
    <property type="project" value="InterPro"/>
</dbReference>
<dbReference type="GO" id="GO:0007165">
    <property type="term" value="P:signal transduction"/>
    <property type="evidence" value="ECO:0007669"/>
    <property type="project" value="UniProtKB-KW"/>
</dbReference>
<dbReference type="Pfam" id="PF00015">
    <property type="entry name" value="MCPsignal"/>
    <property type="match status" value="1"/>
</dbReference>
<dbReference type="OrthoDB" id="9816519at2"/>
<accession>A0A0A3JWM1</accession>
<evidence type="ECO:0000256" key="3">
    <source>
        <dbReference type="PROSITE-ProRule" id="PRU00284"/>
    </source>
</evidence>
<dbReference type="AlphaFoldDB" id="A0A0A3JWM1"/>
<dbReference type="Gene3D" id="3.30.450.20">
    <property type="entry name" value="PAS domain"/>
    <property type="match status" value="1"/>
</dbReference>
<keyword evidence="1 3" id="KW-0807">Transducer</keyword>
<dbReference type="GO" id="GO:0006935">
    <property type="term" value="P:chemotaxis"/>
    <property type="evidence" value="ECO:0007669"/>
    <property type="project" value="InterPro"/>
</dbReference>
<organism evidence="6 7">
    <name type="scientific">Ureibacillus massiliensis 4400831 = CIP 108448 = CCUG 49529</name>
    <dbReference type="NCBI Taxonomy" id="1211035"/>
    <lineage>
        <taxon>Bacteria</taxon>
        <taxon>Bacillati</taxon>
        <taxon>Bacillota</taxon>
        <taxon>Bacilli</taxon>
        <taxon>Bacillales</taxon>
        <taxon>Caryophanaceae</taxon>
        <taxon>Ureibacillus</taxon>
    </lineage>
</organism>
<evidence type="ECO:0000256" key="4">
    <source>
        <dbReference type="SAM" id="MobiDB-lite"/>
    </source>
</evidence>
<dbReference type="Proteomes" id="UP000030595">
    <property type="component" value="Unassembled WGS sequence"/>
</dbReference>